<keyword evidence="1" id="KW-0812">Transmembrane</keyword>
<protein>
    <submittedName>
        <fullName evidence="2">Uncharacterized protein</fullName>
    </submittedName>
</protein>
<feature type="transmembrane region" description="Helical" evidence="1">
    <location>
        <begin position="25"/>
        <end position="47"/>
    </location>
</feature>
<feature type="transmembrane region" description="Helical" evidence="1">
    <location>
        <begin position="92"/>
        <end position="111"/>
    </location>
</feature>
<comment type="caution">
    <text evidence="2">The sequence shown here is derived from an EMBL/GenBank/DDBJ whole genome shotgun (WGS) entry which is preliminary data.</text>
</comment>
<dbReference type="EMBL" id="RKLT01000037">
    <property type="protein sequence ID" value="MBX0298087.1"/>
    <property type="molecule type" value="Genomic_DNA"/>
</dbReference>
<dbReference type="Proteomes" id="UP001430455">
    <property type="component" value="Unassembled WGS sequence"/>
</dbReference>
<dbReference type="RefSeq" id="WP_220582664.1">
    <property type="nucleotide sequence ID" value="NZ_RKLT01000037.1"/>
</dbReference>
<organism evidence="2 3">
    <name type="scientific">Haloarcula nitratireducens</name>
    <dbReference type="NCBI Taxonomy" id="2487749"/>
    <lineage>
        <taxon>Archaea</taxon>
        <taxon>Methanobacteriati</taxon>
        <taxon>Methanobacteriota</taxon>
        <taxon>Stenosarchaea group</taxon>
        <taxon>Halobacteria</taxon>
        <taxon>Halobacteriales</taxon>
        <taxon>Haloarculaceae</taxon>
        <taxon>Haloarcula</taxon>
    </lineage>
</organism>
<proteinExistence type="predicted"/>
<evidence type="ECO:0000313" key="2">
    <source>
        <dbReference type="EMBL" id="MBX0298087.1"/>
    </source>
</evidence>
<feature type="transmembrane region" description="Helical" evidence="1">
    <location>
        <begin position="123"/>
        <end position="153"/>
    </location>
</feature>
<sequence>MSSRRGVQLPTDTSDWQLIFRTARLVVSLPVYAALAFVGSLLGLSVFVLSQNIQFVQDVVVGGGLPLEARIAVLVGLYPVVGSAFTPVTSGFLLLTAGLFGINAAMLTYHIREHRLGLREGSGSIAGVFLGTLGAGCAACGSAILAGVLSLFGATGLLTVLPLDGLEFSILAFGALLLSIYWLADGMRGGEVAGCPVEIG</sequence>
<evidence type="ECO:0000256" key="1">
    <source>
        <dbReference type="SAM" id="Phobius"/>
    </source>
</evidence>
<gene>
    <name evidence="2" type="ORF">EGH23_24795</name>
</gene>
<evidence type="ECO:0000313" key="3">
    <source>
        <dbReference type="Proteomes" id="UP001430455"/>
    </source>
</evidence>
<name>A0AAW4PK23_9EURY</name>
<accession>A0AAW4PK23</accession>
<keyword evidence="1" id="KW-0472">Membrane</keyword>
<feature type="transmembrane region" description="Helical" evidence="1">
    <location>
        <begin position="165"/>
        <end position="184"/>
    </location>
</feature>
<dbReference type="AlphaFoldDB" id="A0AAW4PK23"/>
<keyword evidence="1" id="KW-1133">Transmembrane helix</keyword>
<reference evidence="2 3" key="1">
    <citation type="submission" date="2021-06" db="EMBL/GenBank/DDBJ databases">
        <title>Halomicroarcula sp. a new haloarchaeum isolated from saline soil.</title>
        <authorList>
            <person name="Duran-Viseras A."/>
            <person name="Sanchez-Porro C."/>
            <person name="Ventosa A."/>
        </authorList>
    </citation>
    <scope>NUCLEOTIDE SEQUENCE [LARGE SCALE GENOMIC DNA]</scope>
    <source>
        <strain evidence="2 3">F27</strain>
    </source>
</reference>
<keyword evidence="3" id="KW-1185">Reference proteome</keyword>